<feature type="chain" id="PRO_5013371258" description="Carboxypeptidase regulatory-like domain-containing protein" evidence="1">
    <location>
        <begin position="21"/>
        <end position="489"/>
    </location>
</feature>
<evidence type="ECO:0000256" key="1">
    <source>
        <dbReference type="SAM" id="SignalP"/>
    </source>
</evidence>
<accession>A0A235BYC8</accession>
<reference evidence="2 3" key="1">
    <citation type="submission" date="2017-07" db="EMBL/GenBank/DDBJ databases">
        <title>Recovery of genomes from metagenomes via a dereplication, aggregation, and scoring strategy.</title>
        <authorList>
            <person name="Sieber C.M."/>
            <person name="Probst A.J."/>
            <person name="Sharrar A."/>
            <person name="Thomas B.C."/>
            <person name="Hess M."/>
            <person name="Tringe S.G."/>
            <person name="Banfield J.F."/>
        </authorList>
    </citation>
    <scope>NUCLEOTIDE SEQUENCE [LARGE SCALE GENOMIC DNA]</scope>
    <source>
        <strain evidence="2">JGI_Cruoil_03_51_56</strain>
    </source>
</reference>
<dbReference type="Proteomes" id="UP000215559">
    <property type="component" value="Unassembled WGS sequence"/>
</dbReference>
<evidence type="ECO:0000313" key="2">
    <source>
        <dbReference type="EMBL" id="OYD17224.1"/>
    </source>
</evidence>
<dbReference type="EMBL" id="NOZP01000014">
    <property type="protein sequence ID" value="OYD17224.1"/>
    <property type="molecule type" value="Genomic_DNA"/>
</dbReference>
<proteinExistence type="predicted"/>
<feature type="signal peptide" evidence="1">
    <location>
        <begin position="1"/>
        <end position="20"/>
    </location>
</feature>
<protein>
    <recommendedName>
        <fullName evidence="4">Carboxypeptidase regulatory-like domain-containing protein</fullName>
    </recommendedName>
</protein>
<sequence>MFKKIFVLAVLAVTPVWVWPAESSALDQSIGTVQIEKSDPVPGRMNLQGYLTDDQGNPVNGVRSMVFKIYAGANIQWQEAQACTVGAGLFSVSMGAVNPIPDSIFVSGESRELELVVEGQTLSPRVEITNTGFAFRAGSVDRPIQPGISDNEIANGAVTMSKINGAGAMTGYVIKWNGSAWQPRPDSAGGPPVGQAGGDLYGTYPNPTVVKLRGRTISTTTPYTGDVLAYESSQWKPLELDGDVEGEIDDMEVVGLKGRAIENVTPYTNDMLVYKSSRWEIEEPDGDVDGPIDDLTVTGLQGRPVYNGYPSTGEVLTWASSRWEPREPGGDIDGYIYDVDVVGLQGQPVSSSSPNSGDLLTWSSGRWTPRSLELGTVADTRSYGRRRLHGVQSPEVWCEDFGSVLLADGTARVELDPIFLETVIINQDNPMHVFLQQCSGEPVSVVVNKGTTGFEVIGPARCDAEFDFRVVAKRAGLEDNRLERVRQGE</sequence>
<dbReference type="AlphaFoldDB" id="A0A235BYC8"/>
<organism evidence="2 3">
    <name type="scientific">candidate division WOR-3 bacterium JGI_Cruoil_03_51_56</name>
    <dbReference type="NCBI Taxonomy" id="1973747"/>
    <lineage>
        <taxon>Bacteria</taxon>
        <taxon>Bacteria division WOR-3</taxon>
    </lineage>
</organism>
<name>A0A235BYC8_UNCW3</name>
<evidence type="ECO:0000313" key="3">
    <source>
        <dbReference type="Proteomes" id="UP000215559"/>
    </source>
</evidence>
<comment type="caution">
    <text evidence="2">The sequence shown here is derived from an EMBL/GenBank/DDBJ whole genome shotgun (WGS) entry which is preliminary data.</text>
</comment>
<evidence type="ECO:0008006" key="4">
    <source>
        <dbReference type="Google" id="ProtNLM"/>
    </source>
</evidence>
<keyword evidence="1" id="KW-0732">Signal</keyword>
<gene>
    <name evidence="2" type="ORF">CH330_00625</name>
</gene>